<dbReference type="RefSeq" id="WP_012936307.1">
    <property type="nucleotide sequence ID" value="NC_013739.1"/>
</dbReference>
<dbReference type="AlphaFoldDB" id="D3FB64"/>
<proteinExistence type="predicted"/>
<gene>
    <name evidence="3" type="ordered locus">Cwoe_4843</name>
</gene>
<protein>
    <submittedName>
        <fullName evidence="3">Uncharacterized protein</fullName>
    </submittedName>
</protein>
<keyword evidence="2" id="KW-0812">Transmembrane</keyword>
<feature type="transmembrane region" description="Helical" evidence="2">
    <location>
        <begin position="115"/>
        <end position="134"/>
    </location>
</feature>
<feature type="transmembrane region" description="Helical" evidence="2">
    <location>
        <begin position="12"/>
        <end position="31"/>
    </location>
</feature>
<feature type="region of interest" description="Disordered" evidence="1">
    <location>
        <begin position="140"/>
        <end position="192"/>
    </location>
</feature>
<dbReference type="HOGENOM" id="CLU_1413041_0_0_11"/>
<organism evidence="3 4">
    <name type="scientific">Conexibacter woesei (strain DSM 14684 / CCUG 47730 / CIP 108061 / JCM 11494 / NBRC 100937 / ID131577)</name>
    <dbReference type="NCBI Taxonomy" id="469383"/>
    <lineage>
        <taxon>Bacteria</taxon>
        <taxon>Bacillati</taxon>
        <taxon>Actinomycetota</taxon>
        <taxon>Thermoleophilia</taxon>
        <taxon>Solirubrobacterales</taxon>
        <taxon>Conexibacteraceae</taxon>
        <taxon>Conexibacter</taxon>
    </lineage>
</organism>
<evidence type="ECO:0000256" key="2">
    <source>
        <dbReference type="SAM" id="Phobius"/>
    </source>
</evidence>
<sequence length="192" mass="19747">MGPRDALPAGMVFVAVGLLVVAVGCFLPLAYVDSPLIQLERNSLLADGDGWLYALGVVATAILGWSWARGSVSWVALFVFGALGVVVAFAEGRYVSTGEIWTDGSGIPLETRPGAGVWAVGIGSLLVAAGAALLRGVRPPRARAAPSGQSPPAPGPPPAPPGPPPPAPPRPAWPDPEPPPPPLWRRPENDPE</sequence>
<evidence type="ECO:0000313" key="4">
    <source>
        <dbReference type="Proteomes" id="UP000008229"/>
    </source>
</evidence>
<name>D3FB64_CONWI</name>
<feature type="transmembrane region" description="Helical" evidence="2">
    <location>
        <begin position="75"/>
        <end position="95"/>
    </location>
</feature>
<evidence type="ECO:0000313" key="3">
    <source>
        <dbReference type="EMBL" id="ADB53256.1"/>
    </source>
</evidence>
<keyword evidence="4" id="KW-1185">Reference proteome</keyword>
<evidence type="ECO:0000256" key="1">
    <source>
        <dbReference type="SAM" id="MobiDB-lite"/>
    </source>
</evidence>
<keyword evidence="2" id="KW-0472">Membrane</keyword>
<dbReference type="PROSITE" id="PS51257">
    <property type="entry name" value="PROKAR_LIPOPROTEIN"/>
    <property type="match status" value="1"/>
</dbReference>
<feature type="transmembrane region" description="Helical" evidence="2">
    <location>
        <begin position="51"/>
        <end position="68"/>
    </location>
</feature>
<reference evidence="4" key="2">
    <citation type="submission" date="2010-01" db="EMBL/GenBank/DDBJ databases">
        <title>The complete genome of Conexibacter woesei DSM 14684.</title>
        <authorList>
            <consortium name="US DOE Joint Genome Institute (JGI-PGF)"/>
            <person name="Lucas S."/>
            <person name="Copeland A."/>
            <person name="Lapidus A."/>
            <person name="Glavina del Rio T."/>
            <person name="Dalin E."/>
            <person name="Tice H."/>
            <person name="Bruce D."/>
            <person name="Goodwin L."/>
            <person name="Pitluck S."/>
            <person name="Kyrpides N."/>
            <person name="Mavromatis K."/>
            <person name="Ivanova N."/>
            <person name="Mikhailova N."/>
            <person name="Chertkov O."/>
            <person name="Brettin T."/>
            <person name="Detter J.C."/>
            <person name="Han C."/>
            <person name="Larimer F."/>
            <person name="Land M."/>
            <person name="Hauser L."/>
            <person name="Markowitz V."/>
            <person name="Cheng J.-F."/>
            <person name="Hugenholtz P."/>
            <person name="Woyke T."/>
            <person name="Wu D."/>
            <person name="Pukall R."/>
            <person name="Steenblock K."/>
            <person name="Schneider S."/>
            <person name="Klenk H.-P."/>
            <person name="Eisen J.A."/>
        </authorList>
    </citation>
    <scope>NUCLEOTIDE SEQUENCE [LARGE SCALE GENOMIC DNA]</scope>
    <source>
        <strain evidence="4">DSM 14684 / CIP 108061 / JCM 11494 / NBRC 100937 / ID131577</strain>
    </source>
</reference>
<keyword evidence="2" id="KW-1133">Transmembrane helix</keyword>
<dbReference type="EMBL" id="CP001854">
    <property type="protein sequence ID" value="ADB53256.1"/>
    <property type="molecule type" value="Genomic_DNA"/>
</dbReference>
<dbReference type="KEGG" id="cwo:Cwoe_4843"/>
<dbReference type="Proteomes" id="UP000008229">
    <property type="component" value="Chromosome"/>
</dbReference>
<reference evidence="3 4" key="1">
    <citation type="journal article" date="2010" name="Stand. Genomic Sci.">
        <title>Complete genome sequence of Conexibacter woesei type strain (ID131577).</title>
        <authorList>
            <person name="Pukall R."/>
            <person name="Lapidus A."/>
            <person name="Glavina Del Rio T."/>
            <person name="Copeland A."/>
            <person name="Tice H."/>
            <person name="Cheng J.-F."/>
            <person name="Lucas S."/>
            <person name="Chen F."/>
            <person name="Nolan M."/>
            <person name="Bruce D."/>
            <person name="Goodwin L."/>
            <person name="Pitluck S."/>
            <person name="Mavromatis K."/>
            <person name="Ivanova N."/>
            <person name="Ovchinnikova G."/>
            <person name="Pati A."/>
            <person name="Chen A."/>
            <person name="Palaniappan K."/>
            <person name="Land M."/>
            <person name="Hauser L."/>
            <person name="Chang Y.-J."/>
            <person name="Jeffries C.D."/>
            <person name="Chain P."/>
            <person name="Meincke L."/>
            <person name="Sims D."/>
            <person name="Brettin T."/>
            <person name="Detter J.C."/>
            <person name="Rohde M."/>
            <person name="Goeker M."/>
            <person name="Bristow J."/>
            <person name="Eisen J.A."/>
            <person name="Markowitz V."/>
            <person name="Kyrpides N.C."/>
            <person name="Klenk H.-P."/>
            <person name="Hugenholtz P."/>
        </authorList>
    </citation>
    <scope>NUCLEOTIDE SEQUENCE [LARGE SCALE GENOMIC DNA]</scope>
    <source>
        <strain evidence="4">DSM 14684 / CIP 108061 / JCM 11494 / NBRC 100937 / ID131577</strain>
    </source>
</reference>
<dbReference type="STRING" id="469383.Cwoe_4843"/>
<accession>D3FB64</accession>
<feature type="compositionally biased region" description="Pro residues" evidence="1">
    <location>
        <begin position="149"/>
        <end position="184"/>
    </location>
</feature>